<evidence type="ECO:0000256" key="1">
    <source>
        <dbReference type="SAM" id="MobiDB-lite"/>
    </source>
</evidence>
<feature type="compositionally biased region" description="Basic residues" evidence="1">
    <location>
        <begin position="65"/>
        <end position="74"/>
    </location>
</feature>
<organism evidence="3 4">
    <name type="scientific">Cercophora scortea</name>
    <dbReference type="NCBI Taxonomy" id="314031"/>
    <lineage>
        <taxon>Eukaryota</taxon>
        <taxon>Fungi</taxon>
        <taxon>Dikarya</taxon>
        <taxon>Ascomycota</taxon>
        <taxon>Pezizomycotina</taxon>
        <taxon>Sordariomycetes</taxon>
        <taxon>Sordariomycetidae</taxon>
        <taxon>Sordariales</taxon>
        <taxon>Lasiosphaeriaceae</taxon>
        <taxon>Cercophora</taxon>
    </lineage>
</organism>
<dbReference type="Proteomes" id="UP001286456">
    <property type="component" value="Unassembled WGS sequence"/>
</dbReference>
<dbReference type="AlphaFoldDB" id="A0AAE0J4N9"/>
<keyword evidence="4" id="KW-1185">Reference proteome</keyword>
<feature type="chain" id="PRO_5042008314" evidence="2">
    <location>
        <begin position="22"/>
        <end position="189"/>
    </location>
</feature>
<sequence length="189" mass="21232">MHILISHLPLALGIHLRCSLARRARLDTCPNKQPQKKQWFLTRPSFTLRRTKKLRSISQPTRAARSQRHARPRSLTHSGCLAGASKSTSLDGGCRRAAACMRPAGRPDPELEFWLHRAAATRLDSRTRCIQRRLDRTASFLISSRLPPPLFLVEGVCDVENTSDDRHHGDAVDIVASPFPPLLYKTDAE</sequence>
<proteinExistence type="predicted"/>
<name>A0AAE0J4N9_9PEZI</name>
<feature type="region of interest" description="Disordered" evidence="1">
    <location>
        <begin position="53"/>
        <end position="91"/>
    </location>
</feature>
<gene>
    <name evidence="3" type="ORF">B0T19DRAFT_53335</name>
</gene>
<evidence type="ECO:0000256" key="2">
    <source>
        <dbReference type="SAM" id="SignalP"/>
    </source>
</evidence>
<feature type="signal peptide" evidence="2">
    <location>
        <begin position="1"/>
        <end position="21"/>
    </location>
</feature>
<reference evidence="3" key="2">
    <citation type="submission" date="2023-06" db="EMBL/GenBank/DDBJ databases">
        <authorList>
            <consortium name="Lawrence Berkeley National Laboratory"/>
            <person name="Haridas S."/>
            <person name="Hensen N."/>
            <person name="Bonometti L."/>
            <person name="Westerberg I."/>
            <person name="Brannstrom I.O."/>
            <person name="Guillou S."/>
            <person name="Cros-Aarteil S."/>
            <person name="Calhoun S."/>
            <person name="Kuo A."/>
            <person name="Mondo S."/>
            <person name="Pangilinan J."/>
            <person name="Riley R."/>
            <person name="Labutti K."/>
            <person name="Andreopoulos B."/>
            <person name="Lipzen A."/>
            <person name="Chen C."/>
            <person name="Yanf M."/>
            <person name="Daum C."/>
            <person name="Ng V."/>
            <person name="Clum A."/>
            <person name="Steindorff A."/>
            <person name="Ohm R."/>
            <person name="Martin F."/>
            <person name="Silar P."/>
            <person name="Natvig D."/>
            <person name="Lalanne C."/>
            <person name="Gautier V."/>
            <person name="Ament-Velasquez S.L."/>
            <person name="Kruys A."/>
            <person name="Hutchinson M.I."/>
            <person name="Powell A.J."/>
            <person name="Barry K."/>
            <person name="Miller A.N."/>
            <person name="Grigoriev I.V."/>
            <person name="Debuchy R."/>
            <person name="Gladieux P."/>
            <person name="Thoren M.H."/>
            <person name="Johannesson H."/>
        </authorList>
    </citation>
    <scope>NUCLEOTIDE SEQUENCE</scope>
    <source>
        <strain evidence="3">SMH4131-1</strain>
    </source>
</reference>
<protein>
    <submittedName>
        <fullName evidence="3">Uncharacterized protein</fullName>
    </submittedName>
</protein>
<accession>A0AAE0J4N9</accession>
<comment type="caution">
    <text evidence="3">The sequence shown here is derived from an EMBL/GenBank/DDBJ whole genome shotgun (WGS) entry which is preliminary data.</text>
</comment>
<keyword evidence="2" id="KW-0732">Signal</keyword>
<reference evidence="3" key="1">
    <citation type="journal article" date="2023" name="Mol. Phylogenet. Evol.">
        <title>Genome-scale phylogeny and comparative genomics of the fungal order Sordariales.</title>
        <authorList>
            <person name="Hensen N."/>
            <person name="Bonometti L."/>
            <person name="Westerberg I."/>
            <person name="Brannstrom I.O."/>
            <person name="Guillou S."/>
            <person name="Cros-Aarteil S."/>
            <person name="Calhoun S."/>
            <person name="Haridas S."/>
            <person name="Kuo A."/>
            <person name="Mondo S."/>
            <person name="Pangilinan J."/>
            <person name="Riley R."/>
            <person name="LaButti K."/>
            <person name="Andreopoulos B."/>
            <person name="Lipzen A."/>
            <person name="Chen C."/>
            <person name="Yan M."/>
            <person name="Daum C."/>
            <person name="Ng V."/>
            <person name="Clum A."/>
            <person name="Steindorff A."/>
            <person name="Ohm R.A."/>
            <person name="Martin F."/>
            <person name="Silar P."/>
            <person name="Natvig D.O."/>
            <person name="Lalanne C."/>
            <person name="Gautier V."/>
            <person name="Ament-Velasquez S.L."/>
            <person name="Kruys A."/>
            <person name="Hutchinson M.I."/>
            <person name="Powell A.J."/>
            <person name="Barry K."/>
            <person name="Miller A.N."/>
            <person name="Grigoriev I.V."/>
            <person name="Debuchy R."/>
            <person name="Gladieux P."/>
            <person name="Hiltunen Thoren M."/>
            <person name="Johannesson H."/>
        </authorList>
    </citation>
    <scope>NUCLEOTIDE SEQUENCE</scope>
    <source>
        <strain evidence="3">SMH4131-1</strain>
    </source>
</reference>
<evidence type="ECO:0000313" key="3">
    <source>
        <dbReference type="EMBL" id="KAK3336866.1"/>
    </source>
</evidence>
<dbReference type="EMBL" id="JAUEPO010000001">
    <property type="protein sequence ID" value="KAK3336866.1"/>
    <property type="molecule type" value="Genomic_DNA"/>
</dbReference>
<evidence type="ECO:0000313" key="4">
    <source>
        <dbReference type="Proteomes" id="UP001286456"/>
    </source>
</evidence>